<comment type="similarity">
    <text evidence="1">Belongs to the arrestin family.</text>
</comment>
<evidence type="ECO:0000259" key="3">
    <source>
        <dbReference type="SMART" id="SM01017"/>
    </source>
</evidence>
<dbReference type="InterPro" id="IPR011022">
    <property type="entry name" value="Arrestin_C-like"/>
</dbReference>
<dbReference type="GO" id="GO:0015031">
    <property type="term" value="P:protein transport"/>
    <property type="evidence" value="ECO:0007669"/>
    <property type="project" value="TreeGrafter"/>
</dbReference>
<dbReference type="InterPro" id="IPR014756">
    <property type="entry name" value="Ig_E-set"/>
</dbReference>
<keyword evidence="5" id="KW-1185">Reference proteome</keyword>
<feature type="domain" description="Arrestin C-terminal-like" evidence="3">
    <location>
        <begin position="111"/>
        <end position="239"/>
    </location>
</feature>
<dbReference type="SUPFAM" id="SSF81296">
    <property type="entry name" value="E set domains"/>
    <property type="match status" value="2"/>
</dbReference>
<dbReference type="Pfam" id="PF02752">
    <property type="entry name" value="Arrestin_C"/>
    <property type="match status" value="1"/>
</dbReference>
<feature type="compositionally biased region" description="Polar residues" evidence="2">
    <location>
        <begin position="256"/>
        <end position="265"/>
    </location>
</feature>
<dbReference type="GO" id="GO:0005737">
    <property type="term" value="C:cytoplasm"/>
    <property type="evidence" value="ECO:0007669"/>
    <property type="project" value="TreeGrafter"/>
</dbReference>
<dbReference type="SMART" id="SM01017">
    <property type="entry name" value="Arrestin_C"/>
    <property type="match status" value="1"/>
</dbReference>
<name>A0A914BAT7_PATMI</name>
<evidence type="ECO:0000256" key="2">
    <source>
        <dbReference type="SAM" id="MobiDB-lite"/>
    </source>
</evidence>
<dbReference type="OMA" id="DCKASHT"/>
<evidence type="ECO:0000256" key="1">
    <source>
        <dbReference type="ARBA" id="ARBA00005298"/>
    </source>
</evidence>
<evidence type="ECO:0000313" key="5">
    <source>
        <dbReference type="Proteomes" id="UP000887568"/>
    </source>
</evidence>
<accession>A0A914BAT7</accession>
<dbReference type="EnsemblMetazoa" id="XM_038217022.1">
    <property type="protein sequence ID" value="XP_038072950.1"/>
    <property type="gene ID" value="LOC119741270"/>
</dbReference>
<dbReference type="AlphaFoldDB" id="A0A914BAT7"/>
<protein>
    <recommendedName>
        <fullName evidence="3">Arrestin C-terminal-like domain-containing protein</fullName>
    </recommendedName>
</protein>
<dbReference type="Pfam" id="PF00339">
    <property type="entry name" value="Arrestin_N"/>
    <property type="match status" value="1"/>
</dbReference>
<dbReference type="PANTHER" id="PTHR11188:SF176">
    <property type="entry name" value="ARRESTIN DOMAIN-CONTAINING PROTEIN 1"/>
    <property type="match status" value="1"/>
</dbReference>
<dbReference type="RefSeq" id="XP_038072950.1">
    <property type="nucleotide sequence ID" value="XM_038217022.1"/>
</dbReference>
<dbReference type="OrthoDB" id="2333384at2759"/>
<dbReference type="Proteomes" id="UP000887568">
    <property type="component" value="Unplaced"/>
</dbReference>
<organism evidence="4 5">
    <name type="scientific">Patiria miniata</name>
    <name type="common">Bat star</name>
    <name type="synonym">Asterina miniata</name>
    <dbReference type="NCBI Taxonomy" id="46514"/>
    <lineage>
        <taxon>Eukaryota</taxon>
        <taxon>Metazoa</taxon>
        <taxon>Echinodermata</taxon>
        <taxon>Eleutherozoa</taxon>
        <taxon>Asterozoa</taxon>
        <taxon>Asteroidea</taxon>
        <taxon>Valvatacea</taxon>
        <taxon>Valvatida</taxon>
        <taxon>Asterinidae</taxon>
        <taxon>Patiria</taxon>
    </lineage>
</organism>
<dbReference type="InterPro" id="IPR014752">
    <property type="entry name" value="Arrestin-like_C"/>
</dbReference>
<dbReference type="Gene3D" id="2.60.40.640">
    <property type="match status" value="2"/>
</dbReference>
<evidence type="ECO:0000313" key="4">
    <source>
        <dbReference type="EnsemblMetazoa" id="XP_038072950.1"/>
    </source>
</evidence>
<reference evidence="4" key="1">
    <citation type="submission" date="2022-11" db="UniProtKB">
        <authorList>
            <consortium name="EnsemblMetazoa"/>
        </authorList>
    </citation>
    <scope>IDENTIFICATION</scope>
</reference>
<dbReference type="PANTHER" id="PTHR11188">
    <property type="entry name" value="ARRESTIN DOMAIN CONTAINING PROTEIN"/>
    <property type="match status" value="1"/>
</dbReference>
<dbReference type="InterPro" id="IPR050357">
    <property type="entry name" value="Arrestin_domain-protein"/>
</dbReference>
<sequence length="321" mass="35366">MTVESVEAIDNVKGKGERDVTDLTLLPGSHSFPFAFQLPQQPIPSPFETRFGHVRYTATATVSLRRSLGNKVYNTVVVFNMAGPTVDLNQMAGVELGVQRTFEHRDFLGLTGRQTEVTIGLPKQGYVPGERIYVTGHVDNSSGQKQTRTFEARLVERITYIRSYGTYFQKANLAIASSRVKLRKGEKTDFSIGPLLIPPVPSTGLPGCNLIDIEYYVKVRDCKASHTVKHPVTVGTVPLREPSLHSGGEPPHDGQTKQATGQASPSRHFAATAAPVQDYMMTFEEGMKFEVVDDIVQGRSAPLYNYFHMPDKPPDTSAVKV</sequence>
<dbReference type="InterPro" id="IPR011021">
    <property type="entry name" value="Arrestin-like_N"/>
</dbReference>
<dbReference type="GeneID" id="119741270"/>
<proteinExistence type="inferred from homology"/>
<feature type="region of interest" description="Disordered" evidence="2">
    <location>
        <begin position="237"/>
        <end position="268"/>
    </location>
</feature>